<dbReference type="InterPro" id="IPR001503">
    <property type="entry name" value="Glyco_trans_10"/>
</dbReference>
<dbReference type="EMBL" id="JAAAUY010000803">
    <property type="protein sequence ID" value="KAF9326283.1"/>
    <property type="molecule type" value="Genomic_DNA"/>
</dbReference>
<evidence type="ECO:0000259" key="6">
    <source>
        <dbReference type="Pfam" id="PF00852"/>
    </source>
</evidence>
<keyword evidence="4 5" id="KW-0808">Transferase</keyword>
<evidence type="ECO:0000256" key="1">
    <source>
        <dbReference type="ARBA" id="ARBA00004922"/>
    </source>
</evidence>
<dbReference type="AlphaFoldDB" id="A0A9P5SDA7"/>
<gene>
    <name evidence="7" type="primary">FUT11_2</name>
    <name evidence="7" type="ORF">BG006_010288</name>
</gene>
<comment type="similarity">
    <text evidence="2 5">Belongs to the glycosyltransferase 10 family.</text>
</comment>
<dbReference type="GO" id="GO:0046920">
    <property type="term" value="F:alpha-(1-&gt;3)-fucosyltransferase activity"/>
    <property type="evidence" value="ECO:0007669"/>
    <property type="project" value="TreeGrafter"/>
</dbReference>
<evidence type="ECO:0000256" key="5">
    <source>
        <dbReference type="RuleBase" id="RU003832"/>
    </source>
</evidence>
<keyword evidence="3 5" id="KW-0328">Glycosyltransferase</keyword>
<feature type="transmembrane region" description="Helical" evidence="5">
    <location>
        <begin position="573"/>
        <end position="593"/>
    </location>
</feature>
<comment type="pathway">
    <text evidence="1">Protein modification; protein glycosylation.</text>
</comment>
<dbReference type="InterPro" id="IPR038577">
    <property type="entry name" value="GT10-like_C_sf"/>
</dbReference>
<keyword evidence="5" id="KW-0333">Golgi apparatus</keyword>
<dbReference type="InterPro" id="IPR055270">
    <property type="entry name" value="Glyco_tran_10_C"/>
</dbReference>
<evidence type="ECO:0000313" key="7">
    <source>
        <dbReference type="EMBL" id="KAF9326283.1"/>
    </source>
</evidence>
<evidence type="ECO:0000256" key="2">
    <source>
        <dbReference type="ARBA" id="ARBA00008919"/>
    </source>
</evidence>
<dbReference type="PANTHER" id="PTHR11929:SF145">
    <property type="entry name" value="ALPHA-(1,3)-FUCOSYLTRANSFERASE FUT-1"/>
    <property type="match status" value="1"/>
</dbReference>
<name>A0A9P5SDA7_9FUNG</name>
<evidence type="ECO:0000256" key="3">
    <source>
        <dbReference type="ARBA" id="ARBA00022676"/>
    </source>
</evidence>
<evidence type="ECO:0000313" key="8">
    <source>
        <dbReference type="Proteomes" id="UP000696485"/>
    </source>
</evidence>
<reference evidence="7" key="1">
    <citation type="journal article" date="2020" name="Fungal Divers.">
        <title>Resolving the Mortierellaceae phylogeny through synthesis of multi-gene phylogenetics and phylogenomics.</title>
        <authorList>
            <person name="Vandepol N."/>
            <person name="Liber J."/>
            <person name="Desiro A."/>
            <person name="Na H."/>
            <person name="Kennedy M."/>
            <person name="Barry K."/>
            <person name="Grigoriev I.V."/>
            <person name="Miller A.N."/>
            <person name="O'Donnell K."/>
            <person name="Stajich J.E."/>
            <person name="Bonito G."/>
        </authorList>
    </citation>
    <scope>NUCLEOTIDE SEQUENCE</scope>
    <source>
        <strain evidence="7">NVP1</strain>
    </source>
</reference>
<dbReference type="EC" id="2.4.1.-" evidence="5"/>
<keyword evidence="5" id="KW-0472">Membrane</keyword>
<dbReference type="Proteomes" id="UP000696485">
    <property type="component" value="Unassembled WGS sequence"/>
</dbReference>
<dbReference type="SUPFAM" id="SSF53756">
    <property type="entry name" value="UDP-Glycosyltransferase/glycogen phosphorylase"/>
    <property type="match status" value="2"/>
</dbReference>
<dbReference type="PANTHER" id="PTHR11929">
    <property type="entry name" value="ALPHA- 1,3 -FUCOSYLTRANSFERASE"/>
    <property type="match status" value="1"/>
</dbReference>
<dbReference type="GO" id="GO:0032580">
    <property type="term" value="C:Golgi cisterna membrane"/>
    <property type="evidence" value="ECO:0007669"/>
    <property type="project" value="UniProtKB-SubCell"/>
</dbReference>
<feature type="domain" description="Fucosyltransferase C-terminal" evidence="6">
    <location>
        <begin position="246"/>
        <end position="369"/>
    </location>
</feature>
<proteinExistence type="inferred from homology"/>
<keyword evidence="5" id="KW-1133">Transmembrane helix</keyword>
<dbReference type="Gene3D" id="3.40.50.11660">
    <property type="entry name" value="Glycosyl transferase family 10, C-terminal domain"/>
    <property type="match status" value="1"/>
</dbReference>
<accession>A0A9P5SDA7</accession>
<dbReference type="Pfam" id="PF00852">
    <property type="entry name" value="Glyco_transf_10"/>
    <property type="match status" value="1"/>
</dbReference>
<keyword evidence="8" id="KW-1185">Reference proteome</keyword>
<organism evidence="7 8">
    <name type="scientific">Podila minutissima</name>
    <dbReference type="NCBI Taxonomy" id="64525"/>
    <lineage>
        <taxon>Eukaryota</taxon>
        <taxon>Fungi</taxon>
        <taxon>Fungi incertae sedis</taxon>
        <taxon>Mucoromycota</taxon>
        <taxon>Mortierellomycotina</taxon>
        <taxon>Mortierellomycetes</taxon>
        <taxon>Mortierellales</taxon>
        <taxon>Mortierellaceae</taxon>
        <taxon>Podila</taxon>
    </lineage>
</organism>
<sequence length="645" mass="71023">MPSETVPSTAPLPNYPILWWTDIPAAEQAHLQTDDCGLPYTCTWTQDHSLLDQTTVLVFAGSTLDPSDTLPPTPRNTSQAWVLYMVPPSSAIQNPEMDEVLPSLGLTHAWSNSPQADFVVDTFLDQEAPLATTTITMTSTPDVGDGASRTEIRGVADDDGGQRVTRVGAWPFSLGIGQGENDGKTKRAEPTASGHISSILEDVVKAPWVDLTEKNRLRKLNKEHGGKAAVAWIVRKEPGADCSVPSKSGRENYVKELLKVMDVDIYGDCMSNTAWPMHQDTQLPYTEQEVIADYKFYLALEWANCQDYVTNSLVQALAVGTVPIVDGPTNYDRFSPSGTALIRVDSFLAPELMATELNALDQEDADYLARLGYRALKDTDVIMPPQTALSPLFVDTFKFAFSGSTITTTVNAKAVYRPDRNGAHCGICQLAHDLAVSQYDWSSSATASVTNRVAVCEHEPRYLPGLPAQMQAYEEYLQKEQEYHGLPTLSPLDNSTAPSIAIDTSNSHSVNVTVTLLKNDSSTESWIDPTVHIEQNNKPPPQGTSPVPQEQLFIDALSNKDGVPTSAPPPSEMVYFALLILVLVVGVGALVLVTSKEARRIATWPFRHLFYKKVPMHDRRETQRRQQMSLERIMLSELGEDLLYE</sequence>
<comment type="subcellular location">
    <subcellularLocation>
        <location evidence="5">Golgi apparatus</location>
        <location evidence="5">Golgi stack membrane</location>
        <topology evidence="5">Single-pass type II membrane protein</topology>
    </subcellularLocation>
</comment>
<keyword evidence="5" id="KW-0812">Transmembrane</keyword>
<evidence type="ECO:0000256" key="4">
    <source>
        <dbReference type="ARBA" id="ARBA00022679"/>
    </source>
</evidence>
<comment type="caution">
    <text evidence="7">The sequence shown here is derived from an EMBL/GenBank/DDBJ whole genome shotgun (WGS) entry which is preliminary data.</text>
</comment>
<protein>
    <recommendedName>
        <fullName evidence="5">Fucosyltransferase</fullName>
        <ecNumber evidence="5">2.4.1.-</ecNumber>
    </recommendedName>
</protein>